<dbReference type="InterPro" id="IPR047801">
    <property type="entry name" value="Peptidase_C45"/>
</dbReference>
<sequence length="345" mass="38112">MLIVECKGSPYEIGEQHGTAAKTHIDRCIAFYASLFEKTSKLDWSEVQDVASTFEPRIQQAWPEYYEEMKGVAHGSDRPISDIIALNVRTEIAFGNFSDGCTSLAWHTEKRAYLGQNWDWKEAQKENLIVLKIDQPGKPAIQMITEAGIIGKIGFNSAGVGVCLNAIRAKGMDPSRLPVHLGLRMALECSTAKQAVEALESYGMAAPAHILIADPDDAIGFEFSSTTTARLLPDAKGRVVHSNHLLLKHPGVVDTVWIKDSLFRAPRMTELSDALQTTDNPNPTWAEVSRLFEDEKNAPAAICRAQTGESESATLFNILMDLRQKKAVIRMGKPNQVEETVSLEF</sequence>
<dbReference type="Gene3D" id="1.10.10.2120">
    <property type="match status" value="1"/>
</dbReference>
<dbReference type="Pfam" id="PF03417">
    <property type="entry name" value="AAT"/>
    <property type="match status" value="1"/>
</dbReference>
<evidence type="ECO:0000313" key="3">
    <source>
        <dbReference type="Proteomes" id="UP000019484"/>
    </source>
</evidence>
<dbReference type="eggNOG" id="ENOG502RY9N">
    <property type="taxonomic scope" value="Eukaryota"/>
</dbReference>
<feature type="domain" description="Peptidase C45 hydrolase" evidence="1">
    <location>
        <begin position="106"/>
        <end position="335"/>
    </location>
</feature>
<dbReference type="Proteomes" id="UP000019484">
    <property type="component" value="Unassembled WGS sequence"/>
</dbReference>
<dbReference type="AlphaFoldDB" id="W9YDL3"/>
<dbReference type="Gene3D" id="3.60.60.10">
    <property type="entry name" value="Penicillin V Acylase, Chain A"/>
    <property type="match status" value="1"/>
</dbReference>
<organism evidence="2 3">
    <name type="scientific">Capronia coronata CBS 617.96</name>
    <dbReference type="NCBI Taxonomy" id="1182541"/>
    <lineage>
        <taxon>Eukaryota</taxon>
        <taxon>Fungi</taxon>
        <taxon>Dikarya</taxon>
        <taxon>Ascomycota</taxon>
        <taxon>Pezizomycotina</taxon>
        <taxon>Eurotiomycetes</taxon>
        <taxon>Chaetothyriomycetidae</taxon>
        <taxon>Chaetothyriales</taxon>
        <taxon>Herpotrichiellaceae</taxon>
        <taxon>Capronia</taxon>
    </lineage>
</organism>
<dbReference type="RefSeq" id="XP_007723156.1">
    <property type="nucleotide sequence ID" value="XM_007724966.1"/>
</dbReference>
<dbReference type="GeneID" id="19158955"/>
<keyword evidence="3" id="KW-1185">Reference proteome</keyword>
<dbReference type="PANTHER" id="PTHR34180:SF1">
    <property type="entry name" value="BETA-ALANYL-DOPAMINE_CARCININE HYDROLASE"/>
    <property type="match status" value="1"/>
</dbReference>
<dbReference type="STRING" id="1182541.W9YDL3"/>
<dbReference type="HOGENOM" id="CLU_037787_1_0_1"/>
<dbReference type="InterPro" id="IPR047794">
    <property type="entry name" value="C45_proenzyme-like"/>
</dbReference>
<dbReference type="EMBL" id="AMWN01000003">
    <property type="protein sequence ID" value="EXJ90962.1"/>
    <property type="molecule type" value="Genomic_DNA"/>
</dbReference>
<name>W9YDL3_9EURO</name>
<comment type="caution">
    <text evidence="2">The sequence shown here is derived from an EMBL/GenBank/DDBJ whole genome shotgun (WGS) entry which is preliminary data.</text>
</comment>
<proteinExistence type="predicted"/>
<accession>W9YDL3</accession>
<dbReference type="InterPro" id="IPR005079">
    <property type="entry name" value="Peptidase_C45_hydrolase"/>
</dbReference>
<reference evidence="2 3" key="1">
    <citation type="submission" date="2013-03" db="EMBL/GenBank/DDBJ databases">
        <title>The Genome Sequence of Capronia coronata CBS 617.96.</title>
        <authorList>
            <consortium name="The Broad Institute Genomics Platform"/>
            <person name="Cuomo C."/>
            <person name="de Hoog S."/>
            <person name="Gorbushina A."/>
            <person name="Walker B."/>
            <person name="Young S.K."/>
            <person name="Zeng Q."/>
            <person name="Gargeya S."/>
            <person name="Fitzgerald M."/>
            <person name="Haas B."/>
            <person name="Abouelleil A."/>
            <person name="Allen A.W."/>
            <person name="Alvarado L."/>
            <person name="Arachchi H.M."/>
            <person name="Berlin A.M."/>
            <person name="Chapman S.B."/>
            <person name="Gainer-Dewar J."/>
            <person name="Goldberg J."/>
            <person name="Griggs A."/>
            <person name="Gujja S."/>
            <person name="Hansen M."/>
            <person name="Howarth C."/>
            <person name="Imamovic A."/>
            <person name="Ireland A."/>
            <person name="Larimer J."/>
            <person name="McCowan C."/>
            <person name="Murphy C."/>
            <person name="Pearson M."/>
            <person name="Poon T.W."/>
            <person name="Priest M."/>
            <person name="Roberts A."/>
            <person name="Saif S."/>
            <person name="Shea T."/>
            <person name="Sisk P."/>
            <person name="Sykes S."/>
            <person name="Wortman J."/>
            <person name="Nusbaum C."/>
            <person name="Birren B."/>
        </authorList>
    </citation>
    <scope>NUCLEOTIDE SEQUENCE [LARGE SCALE GENOMIC DNA]</scope>
    <source>
        <strain evidence="2 3">CBS 617.96</strain>
    </source>
</reference>
<dbReference type="OrthoDB" id="189997at2759"/>
<evidence type="ECO:0000313" key="2">
    <source>
        <dbReference type="EMBL" id="EXJ90962.1"/>
    </source>
</evidence>
<dbReference type="NCBIfam" id="NF040521">
    <property type="entry name" value="C45_proenzyme"/>
    <property type="match status" value="1"/>
</dbReference>
<evidence type="ECO:0000259" key="1">
    <source>
        <dbReference type="Pfam" id="PF03417"/>
    </source>
</evidence>
<dbReference type="PANTHER" id="PTHR34180">
    <property type="entry name" value="PEPTIDASE C45"/>
    <property type="match status" value="1"/>
</dbReference>
<gene>
    <name evidence="2" type="ORF">A1O1_04069</name>
</gene>
<protein>
    <recommendedName>
        <fullName evidence="1">Peptidase C45 hydrolase domain-containing protein</fullName>
    </recommendedName>
</protein>